<evidence type="ECO:0000256" key="7">
    <source>
        <dbReference type="ARBA" id="ARBA00023136"/>
    </source>
</evidence>
<keyword evidence="6 11" id="KW-1133">Transmembrane helix</keyword>
<dbReference type="GO" id="GO:0005886">
    <property type="term" value="C:plasma membrane"/>
    <property type="evidence" value="ECO:0007669"/>
    <property type="project" value="TreeGrafter"/>
</dbReference>
<feature type="disulfide bond" evidence="10">
    <location>
        <begin position="185"/>
        <end position="200"/>
    </location>
</feature>
<feature type="transmembrane region" description="Helical" evidence="11">
    <location>
        <begin position="243"/>
        <end position="270"/>
    </location>
</feature>
<protein>
    <submittedName>
        <fullName evidence="13">CD320 molecule</fullName>
    </submittedName>
</protein>
<comment type="caution">
    <text evidence="10">Lacks conserved residue(s) required for the propagation of feature annotation.</text>
</comment>
<evidence type="ECO:0000256" key="10">
    <source>
        <dbReference type="PROSITE-ProRule" id="PRU00124"/>
    </source>
</evidence>
<keyword evidence="14" id="KW-1185">Reference proteome</keyword>
<evidence type="ECO:0000256" key="1">
    <source>
        <dbReference type="ARBA" id="ARBA00004167"/>
    </source>
</evidence>
<dbReference type="SMART" id="SM00192">
    <property type="entry name" value="LDLa"/>
    <property type="match status" value="2"/>
</dbReference>
<keyword evidence="3 11" id="KW-0812">Transmembrane</keyword>
<evidence type="ECO:0000256" key="6">
    <source>
        <dbReference type="ARBA" id="ARBA00022989"/>
    </source>
</evidence>
<dbReference type="EMBL" id="JABWUV010000006">
    <property type="protein sequence ID" value="KAF6348005.1"/>
    <property type="molecule type" value="Genomic_DNA"/>
</dbReference>
<dbReference type="Proteomes" id="UP000527355">
    <property type="component" value="Unassembled WGS sequence"/>
</dbReference>
<dbReference type="SUPFAM" id="SSF57424">
    <property type="entry name" value="LDL receptor-like module"/>
    <property type="match status" value="2"/>
</dbReference>
<evidence type="ECO:0000256" key="2">
    <source>
        <dbReference type="ARBA" id="ARBA00004308"/>
    </source>
</evidence>
<dbReference type="PROSITE" id="PS01209">
    <property type="entry name" value="LDLRA_1"/>
    <property type="match status" value="1"/>
</dbReference>
<evidence type="ECO:0000313" key="13">
    <source>
        <dbReference type="EMBL" id="KAF6348005.1"/>
    </source>
</evidence>
<evidence type="ECO:0000256" key="3">
    <source>
        <dbReference type="ARBA" id="ARBA00022692"/>
    </source>
</evidence>
<dbReference type="PROSITE" id="PS50068">
    <property type="entry name" value="LDLRA_2"/>
    <property type="match status" value="2"/>
</dbReference>
<evidence type="ECO:0000313" key="14">
    <source>
        <dbReference type="Proteomes" id="UP000527355"/>
    </source>
</evidence>
<gene>
    <name evidence="13" type="ORF">mMyoMyo1_002428</name>
</gene>
<dbReference type="FunFam" id="4.10.400.10:FF:000002">
    <property type="entry name" value="Low-density lipoprotein receptor-related protein 1"/>
    <property type="match status" value="1"/>
</dbReference>
<dbReference type="AlphaFoldDB" id="A0A7J7XEB6"/>
<evidence type="ECO:0000256" key="4">
    <source>
        <dbReference type="ARBA" id="ARBA00022729"/>
    </source>
</evidence>
<feature type="disulfide bond" evidence="10">
    <location>
        <begin position="107"/>
        <end position="122"/>
    </location>
</feature>
<proteinExistence type="predicted"/>
<keyword evidence="4 12" id="KW-0732">Signal</keyword>
<dbReference type="PRINTS" id="PR00261">
    <property type="entry name" value="LDLRECEPTOR"/>
</dbReference>
<dbReference type="PANTHER" id="PTHR24270:SF27">
    <property type="entry name" value="CD320 ANTIGEN"/>
    <property type="match status" value="1"/>
</dbReference>
<evidence type="ECO:0000256" key="8">
    <source>
        <dbReference type="ARBA" id="ARBA00023157"/>
    </source>
</evidence>
<dbReference type="Gene3D" id="4.10.400.10">
    <property type="entry name" value="Low-density Lipoprotein Receptor"/>
    <property type="match status" value="2"/>
</dbReference>
<name>A0A7J7XEB6_MYOMY</name>
<evidence type="ECO:0000256" key="9">
    <source>
        <dbReference type="ARBA" id="ARBA00023180"/>
    </source>
</evidence>
<dbReference type="CDD" id="cd00112">
    <property type="entry name" value="LDLa"/>
    <property type="match status" value="2"/>
</dbReference>
<dbReference type="GO" id="GO:0016192">
    <property type="term" value="P:vesicle-mediated transport"/>
    <property type="evidence" value="ECO:0007669"/>
    <property type="project" value="UniProtKB-ARBA"/>
</dbReference>
<accession>A0A7J7XEB6</accession>
<dbReference type="Pfam" id="PF00057">
    <property type="entry name" value="Ldl_recept_a"/>
    <property type="match status" value="2"/>
</dbReference>
<dbReference type="InterPro" id="IPR002172">
    <property type="entry name" value="LDrepeatLR_classA_rpt"/>
</dbReference>
<evidence type="ECO:0000256" key="12">
    <source>
        <dbReference type="SAM" id="SignalP"/>
    </source>
</evidence>
<keyword evidence="7 11" id="KW-0472">Membrane</keyword>
<dbReference type="VEuPathDB" id="HostDB:GeneID_118658576"/>
<feature type="signal peptide" evidence="12">
    <location>
        <begin position="1"/>
        <end position="25"/>
    </location>
</feature>
<feature type="chain" id="PRO_5029798496" evidence="12">
    <location>
        <begin position="26"/>
        <end position="292"/>
    </location>
</feature>
<keyword evidence="9" id="KW-0325">Glycoprotein</keyword>
<dbReference type="PANTHER" id="PTHR24270">
    <property type="entry name" value="LOW-DENSITY LIPOPROTEIN RECEPTOR-RELATED"/>
    <property type="match status" value="1"/>
</dbReference>
<reference evidence="13 14" key="1">
    <citation type="journal article" date="2020" name="Nature">
        <title>Six reference-quality genomes reveal evolution of bat adaptations.</title>
        <authorList>
            <person name="Jebb D."/>
            <person name="Huang Z."/>
            <person name="Pippel M."/>
            <person name="Hughes G.M."/>
            <person name="Lavrichenko K."/>
            <person name="Devanna P."/>
            <person name="Winkler S."/>
            <person name="Jermiin L.S."/>
            <person name="Skirmuntt E.C."/>
            <person name="Katzourakis A."/>
            <person name="Burkitt-Gray L."/>
            <person name="Ray D.A."/>
            <person name="Sullivan K.A.M."/>
            <person name="Roscito J.G."/>
            <person name="Kirilenko B.M."/>
            <person name="Davalos L.M."/>
            <person name="Corthals A.P."/>
            <person name="Power M.L."/>
            <person name="Jones G."/>
            <person name="Ransome R.D."/>
            <person name="Dechmann D.K.N."/>
            <person name="Locatelli A.G."/>
            <person name="Puechmaille S.J."/>
            <person name="Fedrigo O."/>
            <person name="Jarvis E.D."/>
            <person name="Hiller M."/>
            <person name="Vernes S.C."/>
            <person name="Myers E.W."/>
            <person name="Teeling E.C."/>
        </authorList>
    </citation>
    <scope>NUCLEOTIDE SEQUENCE [LARGE SCALE GENOMIC DNA]</scope>
    <source>
        <strain evidence="13">MMyoMyo1</strain>
        <tissue evidence="13">Flight muscle</tissue>
    </source>
</reference>
<evidence type="ECO:0000256" key="11">
    <source>
        <dbReference type="SAM" id="Phobius"/>
    </source>
</evidence>
<dbReference type="InterPro" id="IPR036055">
    <property type="entry name" value="LDL_receptor-like_sf"/>
</dbReference>
<evidence type="ECO:0000256" key="5">
    <source>
        <dbReference type="ARBA" id="ARBA00022737"/>
    </source>
</evidence>
<dbReference type="InterPro" id="IPR050685">
    <property type="entry name" value="LDLR"/>
</dbReference>
<comment type="caution">
    <text evidence="13">The sequence shown here is derived from an EMBL/GenBank/DDBJ whole genome shotgun (WGS) entry which is preliminary data.</text>
</comment>
<keyword evidence="8 10" id="KW-1015">Disulfide bond</keyword>
<dbReference type="GO" id="GO:0012505">
    <property type="term" value="C:endomembrane system"/>
    <property type="evidence" value="ECO:0007669"/>
    <property type="project" value="UniProtKB-SubCell"/>
</dbReference>
<organism evidence="13 14">
    <name type="scientific">Myotis myotis</name>
    <name type="common">Greater mouse-eared bat</name>
    <name type="synonym">Vespertilio myotis</name>
    <dbReference type="NCBI Taxonomy" id="51298"/>
    <lineage>
        <taxon>Eukaryota</taxon>
        <taxon>Metazoa</taxon>
        <taxon>Chordata</taxon>
        <taxon>Craniata</taxon>
        <taxon>Vertebrata</taxon>
        <taxon>Euteleostomi</taxon>
        <taxon>Mammalia</taxon>
        <taxon>Eutheria</taxon>
        <taxon>Laurasiatheria</taxon>
        <taxon>Chiroptera</taxon>
        <taxon>Yangochiroptera</taxon>
        <taxon>Vespertilionidae</taxon>
        <taxon>Myotis</taxon>
    </lineage>
</organism>
<keyword evidence="5" id="KW-0677">Repeat</keyword>
<dbReference type="InterPro" id="IPR023415">
    <property type="entry name" value="LDLR_class-A_CS"/>
</dbReference>
<comment type="subcellular location">
    <subcellularLocation>
        <location evidence="2">Endomembrane system</location>
    </subcellularLocation>
    <subcellularLocation>
        <location evidence="1">Membrane</location>
        <topology evidence="1">Single-pass membrane protein</topology>
    </subcellularLocation>
</comment>
<sequence length="292" mass="30845">MALGGAQRTAALGLTLQLLLGFVLGLEAAPTRSRAQTIGKEASSRLSTALPRLTESKDCVADSCRWAWRAAEEPAVERGVFGGSGPCSPTGFQCRISGHYVPLLWHCDGEEDCPDGSDEEECKIEPCTQDGQCSPPEGSLCSCDSIDDCPDGIDKILLNCSRQPCPAGELHCLLGSTCIPHTWLCDGHPDCPDSSDELGCGTETLQEGMSVTPVTLESVTYFGNATATFDRNQDSVQSGNRSAYGIIAAAVVLSAGLVAATLLVLSRLLYPPGLLVVMKESLLLPERKTSPL</sequence>